<keyword evidence="2" id="KW-0732">Signal</keyword>
<feature type="signal peptide" evidence="2">
    <location>
        <begin position="1"/>
        <end position="20"/>
    </location>
</feature>
<feature type="compositionally biased region" description="Low complexity" evidence="1">
    <location>
        <begin position="85"/>
        <end position="98"/>
    </location>
</feature>
<feature type="chain" id="PRO_5004577926" description="Chitin-binding type-2 domain-containing protein" evidence="2">
    <location>
        <begin position="21"/>
        <end position="224"/>
    </location>
</feature>
<reference evidence="3" key="2">
    <citation type="submission" date="2015-06" db="UniProtKB">
        <authorList>
            <consortium name="EnsemblMetazoa"/>
        </authorList>
    </citation>
    <scope>IDENTIFICATION</scope>
</reference>
<dbReference type="Proteomes" id="UP000015102">
    <property type="component" value="Unassembled WGS sequence"/>
</dbReference>
<dbReference type="EMBL" id="CAQQ02025787">
    <property type="status" value="NOT_ANNOTATED_CDS"/>
    <property type="molecule type" value="Genomic_DNA"/>
</dbReference>
<dbReference type="EnsemblMetazoa" id="MESCA010103-RA">
    <property type="protein sequence ID" value="MESCA010103-PA"/>
    <property type="gene ID" value="MESCA010103"/>
</dbReference>
<keyword evidence="4" id="KW-1185">Reference proteome</keyword>
<proteinExistence type="predicted"/>
<evidence type="ECO:0000256" key="1">
    <source>
        <dbReference type="SAM" id="MobiDB-lite"/>
    </source>
</evidence>
<evidence type="ECO:0000313" key="4">
    <source>
        <dbReference type="Proteomes" id="UP000015102"/>
    </source>
</evidence>
<feature type="region of interest" description="Disordered" evidence="1">
    <location>
        <begin position="204"/>
        <end position="224"/>
    </location>
</feature>
<reference evidence="4" key="1">
    <citation type="submission" date="2013-02" db="EMBL/GenBank/DDBJ databases">
        <authorList>
            <person name="Hughes D."/>
        </authorList>
    </citation>
    <scope>NUCLEOTIDE SEQUENCE</scope>
    <source>
        <strain>Durham</strain>
        <strain evidence="4">NC isolate 2 -- Noor lab</strain>
    </source>
</reference>
<dbReference type="HOGENOM" id="CLU_1237706_0_0_1"/>
<organism evidence="3 4">
    <name type="scientific">Megaselia scalaris</name>
    <name type="common">Humpbacked fly</name>
    <name type="synonym">Phora scalaris</name>
    <dbReference type="NCBI Taxonomy" id="36166"/>
    <lineage>
        <taxon>Eukaryota</taxon>
        <taxon>Metazoa</taxon>
        <taxon>Ecdysozoa</taxon>
        <taxon>Arthropoda</taxon>
        <taxon>Hexapoda</taxon>
        <taxon>Insecta</taxon>
        <taxon>Pterygota</taxon>
        <taxon>Neoptera</taxon>
        <taxon>Endopterygota</taxon>
        <taxon>Diptera</taxon>
        <taxon>Brachycera</taxon>
        <taxon>Muscomorpha</taxon>
        <taxon>Platypezoidea</taxon>
        <taxon>Phoridae</taxon>
        <taxon>Megaseliini</taxon>
        <taxon>Megaselia</taxon>
    </lineage>
</organism>
<evidence type="ECO:0008006" key="5">
    <source>
        <dbReference type="Google" id="ProtNLM"/>
    </source>
</evidence>
<feature type="compositionally biased region" description="Low complexity" evidence="1">
    <location>
        <begin position="206"/>
        <end position="224"/>
    </location>
</feature>
<dbReference type="AlphaFoldDB" id="T1H1N6"/>
<evidence type="ECO:0000256" key="2">
    <source>
        <dbReference type="SAM" id="SignalP"/>
    </source>
</evidence>
<evidence type="ECO:0000313" key="3">
    <source>
        <dbReference type="EnsemblMetazoa" id="MESCA010103-PA"/>
    </source>
</evidence>
<name>T1H1N6_MEGSC</name>
<sequence>MMNRIATIGIFLLLCGVTSSQYVNCYGKNAICTGPLSYKPCIDDGFGVMIVDNSRKLQLCPPGSRCRNNGSSICQRLRTIPPPTTSTTTTTTAASTSTEGVNKPTEPSIISTEFVLSSTVPTVDDLSTISTSSTTSYSTISENDIPTNSTVSISENIPSSSTTEFIFKTSESSTISSTKNLESTTTNSSTVGYGIESVDASTDMNSTVSISESTPSESFSTTGY</sequence>
<protein>
    <recommendedName>
        <fullName evidence="5">Chitin-binding type-2 domain-containing protein</fullName>
    </recommendedName>
</protein>
<accession>T1H1N6</accession>
<feature type="region of interest" description="Disordered" evidence="1">
    <location>
        <begin position="79"/>
        <end position="105"/>
    </location>
</feature>